<keyword evidence="1" id="KW-0378">Hydrolase</keyword>
<organism evidence="1 2">
    <name type="scientific">Corynebacterium evansiae</name>
    <dbReference type="NCBI Taxonomy" id="2913499"/>
    <lineage>
        <taxon>Bacteria</taxon>
        <taxon>Bacillati</taxon>
        <taxon>Actinomycetota</taxon>
        <taxon>Actinomycetes</taxon>
        <taxon>Mycobacteriales</taxon>
        <taxon>Corynebacteriaceae</taxon>
        <taxon>Corynebacterium</taxon>
    </lineage>
</organism>
<dbReference type="Pfam" id="PF09015">
    <property type="entry name" value="NgoMIV_restric"/>
    <property type="match status" value="1"/>
</dbReference>
<name>A0A9X3LJ08_9CORY</name>
<evidence type="ECO:0000313" key="2">
    <source>
        <dbReference type="Proteomes" id="UP001146469"/>
    </source>
</evidence>
<dbReference type="InterPro" id="IPR015105">
    <property type="entry name" value="NgoMIV"/>
</dbReference>
<dbReference type="RefSeq" id="WP_011274187.1">
    <property type="nucleotide sequence ID" value="NZ_JAKMUT010000001.1"/>
</dbReference>
<comment type="caution">
    <text evidence="1">The sequence shown here is derived from an EMBL/GenBank/DDBJ whole genome shotgun (WGS) entry which is preliminary data.</text>
</comment>
<protein>
    <submittedName>
        <fullName evidence="1">NgoMIV family type II restriction endonuclease</fullName>
    </submittedName>
</protein>
<reference evidence="1" key="1">
    <citation type="submission" date="2022-02" db="EMBL/GenBank/DDBJ databases">
        <title>Corynebacterium sp. from urogenital microbiome.</title>
        <authorList>
            <person name="Cappelli E.A."/>
            <person name="Ribeiro T.G."/>
            <person name="Peixe L."/>
        </authorList>
    </citation>
    <scope>NUCLEOTIDE SEQUENCE</scope>
    <source>
        <strain evidence="1">C8Ua_174</strain>
    </source>
</reference>
<keyword evidence="1" id="KW-0540">Nuclease</keyword>
<dbReference type="GO" id="GO:0009036">
    <property type="term" value="F:type II site-specific deoxyribonuclease activity"/>
    <property type="evidence" value="ECO:0007669"/>
    <property type="project" value="InterPro"/>
</dbReference>
<dbReference type="InterPro" id="IPR011335">
    <property type="entry name" value="Restrct_endonuc-II-like"/>
</dbReference>
<dbReference type="Proteomes" id="UP001146469">
    <property type="component" value="Unassembled WGS sequence"/>
</dbReference>
<dbReference type="GeneID" id="92739481"/>
<accession>A0A9X3LJ08</accession>
<dbReference type="GO" id="GO:0009307">
    <property type="term" value="P:DNA restriction-modification system"/>
    <property type="evidence" value="ECO:0007669"/>
    <property type="project" value="InterPro"/>
</dbReference>
<keyword evidence="1" id="KW-0255">Endonuclease</keyword>
<gene>
    <name evidence="1" type="ORF">L8V00_00880</name>
</gene>
<sequence>MSHSESLITRARKELHRELIDEGVLTIADAAKGRIASNADSSSNASRETALHLADQLGASVARKKAGQSMGADFERAVAKFIKKTFTHMQSVRPGTWEVQNVGSSRRREHLFLCEPYSHLADLAELVRRYPELGAALGNSYSISPDILVLREPVTDDEFNEGEFLVDGNSGLGSPVRASNRENPAKIVHAVVSCKWTMRSDRAQNTRAEALNLIEHRKARAPHIVAVTGEPLVTRIASLALGTGDIDMTYHFALPELKKAVEAVGNDDTCELLHTLIAGDRLRDISDLPLDMSV</sequence>
<dbReference type="AlphaFoldDB" id="A0A9X3LJ08"/>
<proteinExistence type="predicted"/>
<keyword evidence="2" id="KW-1185">Reference proteome</keyword>
<evidence type="ECO:0000313" key="1">
    <source>
        <dbReference type="EMBL" id="MCZ9288767.1"/>
    </source>
</evidence>
<dbReference type="CDD" id="cd22340">
    <property type="entry name" value="NgoMIV-like"/>
    <property type="match status" value="1"/>
</dbReference>
<dbReference type="SUPFAM" id="SSF52980">
    <property type="entry name" value="Restriction endonuclease-like"/>
    <property type="match status" value="1"/>
</dbReference>
<dbReference type="InterPro" id="IPR037083">
    <property type="entry name" value="NgoMIV_sf"/>
</dbReference>
<dbReference type="EMBL" id="JAKMUT010000001">
    <property type="protein sequence ID" value="MCZ9288767.1"/>
    <property type="molecule type" value="Genomic_DNA"/>
</dbReference>
<dbReference type="Gene3D" id="3.40.50.10010">
    <property type="entry name" value="Type-2 restriction enzyme NgoMIV"/>
    <property type="match status" value="1"/>
</dbReference>